<dbReference type="Gene3D" id="2.60.120.10">
    <property type="entry name" value="Jelly Rolls"/>
    <property type="match status" value="1"/>
</dbReference>
<accession>A0A6G8QD76</accession>
<organism evidence="1 2">
    <name type="scientific">Rubrobacter tropicus</name>
    <dbReference type="NCBI Taxonomy" id="2653851"/>
    <lineage>
        <taxon>Bacteria</taxon>
        <taxon>Bacillati</taxon>
        <taxon>Actinomycetota</taxon>
        <taxon>Rubrobacteria</taxon>
        <taxon>Rubrobacterales</taxon>
        <taxon>Rubrobacteraceae</taxon>
        <taxon>Rubrobacter</taxon>
    </lineage>
</organism>
<dbReference type="SUPFAM" id="SSF51182">
    <property type="entry name" value="RmlC-like cupins"/>
    <property type="match status" value="1"/>
</dbReference>
<dbReference type="AlphaFoldDB" id="A0A6G8QD76"/>
<dbReference type="Proteomes" id="UP000501452">
    <property type="component" value="Chromosome"/>
</dbReference>
<evidence type="ECO:0000313" key="1">
    <source>
        <dbReference type="EMBL" id="QIN84460.1"/>
    </source>
</evidence>
<sequence>MVLMVMRAGDRLEEHAAPGANSLGVREGSVRFSAAGEVVEAGPETLIACDPGVRHAVEALSDAVCLISVAAKSGAEIPK</sequence>
<dbReference type="KEGG" id="rub:GBA63_18795"/>
<dbReference type="RefSeq" id="WP_166178665.1">
    <property type="nucleotide sequence ID" value="NZ_CP045119.1"/>
</dbReference>
<dbReference type="InterPro" id="IPR011051">
    <property type="entry name" value="RmlC_Cupin_sf"/>
</dbReference>
<reference evidence="1 2" key="1">
    <citation type="submission" date="2019-10" db="EMBL/GenBank/DDBJ databases">
        <title>Rubrobacter sp nov SCSIO 52090 isolated from a deep-sea sediment in the South China Sea.</title>
        <authorList>
            <person name="Chen R.W."/>
        </authorList>
    </citation>
    <scope>NUCLEOTIDE SEQUENCE [LARGE SCALE GENOMIC DNA]</scope>
    <source>
        <strain evidence="1 2">SCSIO 52909</strain>
    </source>
</reference>
<name>A0A6G8QD76_9ACTN</name>
<evidence type="ECO:0008006" key="3">
    <source>
        <dbReference type="Google" id="ProtNLM"/>
    </source>
</evidence>
<protein>
    <recommendedName>
        <fullName evidence="3">Cupin domain-containing protein</fullName>
    </recommendedName>
</protein>
<gene>
    <name evidence="1" type="ORF">GBA63_18795</name>
</gene>
<evidence type="ECO:0000313" key="2">
    <source>
        <dbReference type="Proteomes" id="UP000501452"/>
    </source>
</evidence>
<dbReference type="EMBL" id="CP045119">
    <property type="protein sequence ID" value="QIN84460.1"/>
    <property type="molecule type" value="Genomic_DNA"/>
</dbReference>
<keyword evidence="2" id="KW-1185">Reference proteome</keyword>
<dbReference type="InterPro" id="IPR014710">
    <property type="entry name" value="RmlC-like_jellyroll"/>
</dbReference>
<proteinExistence type="predicted"/>